<dbReference type="Pfam" id="PF00078">
    <property type="entry name" value="RVT_1"/>
    <property type="match status" value="1"/>
</dbReference>
<evidence type="ECO:0000256" key="6">
    <source>
        <dbReference type="ARBA" id="ARBA00022801"/>
    </source>
</evidence>
<dbReference type="PROSITE" id="PS50878">
    <property type="entry name" value="RT_POL"/>
    <property type="match status" value="1"/>
</dbReference>
<dbReference type="InterPro" id="IPR000477">
    <property type="entry name" value="RT_dom"/>
</dbReference>
<dbReference type="GO" id="GO:0015074">
    <property type="term" value="P:DNA integration"/>
    <property type="evidence" value="ECO:0007669"/>
    <property type="project" value="InterPro"/>
</dbReference>
<keyword evidence="4" id="KW-0540">Nuclease</keyword>
<dbReference type="Proteomes" id="UP000499080">
    <property type="component" value="Unassembled WGS sequence"/>
</dbReference>
<dbReference type="GO" id="GO:0016787">
    <property type="term" value="F:hydrolase activity"/>
    <property type="evidence" value="ECO:0007669"/>
    <property type="project" value="UniProtKB-KW"/>
</dbReference>
<dbReference type="Pfam" id="PF17917">
    <property type="entry name" value="RT_RNaseH"/>
    <property type="match status" value="1"/>
</dbReference>
<keyword evidence="6" id="KW-0378">Hydrolase</keyword>
<evidence type="ECO:0000256" key="1">
    <source>
        <dbReference type="ARBA" id="ARBA00012493"/>
    </source>
</evidence>
<dbReference type="InterPro" id="IPR012337">
    <property type="entry name" value="RNaseH-like_sf"/>
</dbReference>
<dbReference type="OrthoDB" id="6430750at2759"/>
<reference evidence="11 12" key="1">
    <citation type="journal article" date="2019" name="Sci. Rep.">
        <title>Orb-weaving spider Araneus ventricosus genome elucidates the spidroin gene catalogue.</title>
        <authorList>
            <person name="Kono N."/>
            <person name="Nakamura H."/>
            <person name="Ohtoshi R."/>
            <person name="Moran D.A.P."/>
            <person name="Shinohara A."/>
            <person name="Yoshida Y."/>
            <person name="Fujiwara M."/>
            <person name="Mori M."/>
            <person name="Tomita M."/>
            <person name="Arakawa K."/>
        </authorList>
    </citation>
    <scope>NUCLEOTIDE SEQUENCE [LARGE SCALE GENOMIC DNA]</scope>
</reference>
<dbReference type="PANTHER" id="PTHR37984">
    <property type="entry name" value="PROTEIN CBG26694"/>
    <property type="match status" value="1"/>
</dbReference>
<proteinExistence type="predicted"/>
<evidence type="ECO:0000259" key="10">
    <source>
        <dbReference type="PROSITE" id="PS50994"/>
    </source>
</evidence>
<dbReference type="FunFam" id="3.10.20.370:FF:000001">
    <property type="entry name" value="Retrovirus-related Pol polyprotein from transposon 17.6-like protein"/>
    <property type="match status" value="1"/>
</dbReference>
<keyword evidence="2" id="KW-0808">Transferase</keyword>
<protein>
    <recommendedName>
        <fullName evidence="1">RNA-directed DNA polymerase</fullName>
        <ecNumber evidence="1">2.7.7.49</ecNumber>
    </recommendedName>
</protein>
<dbReference type="Gene3D" id="3.30.420.10">
    <property type="entry name" value="Ribonuclease H-like superfamily/Ribonuclease H"/>
    <property type="match status" value="1"/>
</dbReference>
<name>A0A4Y2LIH3_ARAVE</name>
<feature type="region of interest" description="Disordered" evidence="8">
    <location>
        <begin position="890"/>
        <end position="909"/>
    </location>
</feature>
<evidence type="ECO:0000313" key="12">
    <source>
        <dbReference type="Proteomes" id="UP000499080"/>
    </source>
</evidence>
<evidence type="ECO:0000256" key="4">
    <source>
        <dbReference type="ARBA" id="ARBA00022722"/>
    </source>
</evidence>
<dbReference type="InterPro" id="IPR041373">
    <property type="entry name" value="RT_RNaseH"/>
</dbReference>
<dbReference type="FunFam" id="3.30.70.270:FF:000020">
    <property type="entry name" value="Transposon Tf2-6 polyprotein-like Protein"/>
    <property type="match status" value="1"/>
</dbReference>
<dbReference type="GO" id="GO:0042575">
    <property type="term" value="C:DNA polymerase complex"/>
    <property type="evidence" value="ECO:0007669"/>
    <property type="project" value="UniProtKB-ARBA"/>
</dbReference>
<organism evidence="11 12">
    <name type="scientific">Araneus ventricosus</name>
    <name type="common">Orbweaver spider</name>
    <name type="synonym">Epeira ventricosa</name>
    <dbReference type="NCBI Taxonomy" id="182803"/>
    <lineage>
        <taxon>Eukaryota</taxon>
        <taxon>Metazoa</taxon>
        <taxon>Ecdysozoa</taxon>
        <taxon>Arthropoda</taxon>
        <taxon>Chelicerata</taxon>
        <taxon>Arachnida</taxon>
        <taxon>Araneae</taxon>
        <taxon>Araneomorphae</taxon>
        <taxon>Entelegynae</taxon>
        <taxon>Araneoidea</taxon>
        <taxon>Araneidae</taxon>
        <taxon>Araneus</taxon>
    </lineage>
</organism>
<evidence type="ECO:0000313" key="11">
    <source>
        <dbReference type="EMBL" id="GBN14565.1"/>
    </source>
</evidence>
<feature type="domain" description="Integrase catalytic" evidence="10">
    <location>
        <begin position="1"/>
        <end position="76"/>
    </location>
</feature>
<dbReference type="InterPro" id="IPR043502">
    <property type="entry name" value="DNA/RNA_pol_sf"/>
</dbReference>
<feature type="domain" description="Reverse transcriptase" evidence="9">
    <location>
        <begin position="267"/>
        <end position="492"/>
    </location>
</feature>
<keyword evidence="7" id="KW-0695">RNA-directed DNA polymerase</keyword>
<evidence type="ECO:0000256" key="8">
    <source>
        <dbReference type="SAM" id="MobiDB-lite"/>
    </source>
</evidence>
<comment type="caution">
    <text evidence="11">The sequence shown here is derived from an EMBL/GenBank/DDBJ whole genome shotgun (WGS) entry which is preliminary data.</text>
</comment>
<dbReference type="Gene3D" id="3.10.20.370">
    <property type="match status" value="1"/>
</dbReference>
<dbReference type="GO" id="GO:0003964">
    <property type="term" value="F:RNA-directed DNA polymerase activity"/>
    <property type="evidence" value="ECO:0007669"/>
    <property type="project" value="UniProtKB-KW"/>
</dbReference>
<dbReference type="InterPro" id="IPR043128">
    <property type="entry name" value="Rev_trsase/Diguanyl_cyclase"/>
</dbReference>
<keyword evidence="5" id="KW-0255">Endonuclease</keyword>
<dbReference type="Gene3D" id="3.10.10.10">
    <property type="entry name" value="HIV Type 1 Reverse Transcriptase, subunit A, domain 1"/>
    <property type="match status" value="1"/>
</dbReference>
<gene>
    <name evidence="11" type="primary">pol_1867</name>
    <name evidence="11" type="ORF">AVEN_123522_1</name>
</gene>
<dbReference type="InterPro" id="IPR036397">
    <property type="entry name" value="RNaseH_sf"/>
</dbReference>
<dbReference type="InterPro" id="IPR050951">
    <property type="entry name" value="Retrovirus_Pol_polyprotein"/>
</dbReference>
<dbReference type="AlphaFoldDB" id="A0A4Y2LIH3"/>
<dbReference type="CDD" id="cd01647">
    <property type="entry name" value="RT_LTR"/>
    <property type="match status" value="1"/>
</dbReference>
<evidence type="ECO:0000259" key="9">
    <source>
        <dbReference type="PROSITE" id="PS50878"/>
    </source>
</evidence>
<dbReference type="InterPro" id="IPR001584">
    <property type="entry name" value="Integrase_cat-core"/>
</dbReference>
<dbReference type="PROSITE" id="PS50994">
    <property type="entry name" value="INTEGRASE"/>
    <property type="match status" value="1"/>
</dbReference>
<accession>A0A4Y2LIH3</accession>
<dbReference type="Gene3D" id="3.30.70.270">
    <property type="match status" value="2"/>
</dbReference>
<keyword evidence="12" id="KW-1185">Reference proteome</keyword>
<dbReference type="GO" id="GO:0003676">
    <property type="term" value="F:nucleic acid binding"/>
    <property type="evidence" value="ECO:0007669"/>
    <property type="project" value="InterPro"/>
</dbReference>
<evidence type="ECO:0000256" key="3">
    <source>
        <dbReference type="ARBA" id="ARBA00022695"/>
    </source>
</evidence>
<dbReference type="EMBL" id="BGPR01005918">
    <property type="protein sequence ID" value="GBN14565.1"/>
    <property type="molecule type" value="Genomic_DNA"/>
</dbReference>
<sequence length="909" mass="104359">EFFERFGIKVTHSSVHHPQSNPVERFHRTLKRLLIVLCLQSGEDWEKNLPATLLALRTVTHESTGFSPAELVHGKNFRTPEVLLYEHWVNPQESESSVTEYVFELINRMRRCQDLAVERMTEVQVKRKAWYNKNAVRRKFQIGDQVLVLATSKPNKMAVQWTGPGVIESQISGTNYIVKMANKNDKTQIYHVNLLKPYHQRPEKINLLISERKETPEAESDELGIPYPTADPNVYDFEEIIRDSALEERLSFLEIEELRKLLGRHQKVFSNEPGKTHLVEHDIELISNNPIRSKPYRTSQRQTEILKAEIKRMLDLKIIEIGQSDYTSPMILVEAVGREPRPCIDYRRLNSSIRNQYFPLPNIEERVERVSAAKFITVIDLAKSYWQIPLSKRAQRYAAFVTNFGTYVPLRMPFGLVNAPYFFSKLMSQVLENCESFAFPYLDDIAIYSNNWEDHLKHVDEVLKRIGDENLTIKPSKCKFAQNRTKYLGHVVGSGVRTPAEAKIKAVLDFPTPTSKTQIRAFLGLAGYYAHYVKNFSVIAAPLTNVLKGKVKRESIIWTKECNQAFEELKRRLTQKPVLYAPDYKKEFIVQSDASDLGMGVVLSQRDAENEEHPVLYLSKKISDAERKYSATERECAAIIYAIKKLKYYLDGQIFTIETDHNPLVWLKSNAGSNPRLMRWSLELQPFQYKVIHKAGKNHSNADALSRSETRTKILFRRENHLTFLTLPPHASHVLQQLDKCFFAPLKALYSSEGEKWIVQNPGKVITLYEVSSIFQKSYSATARVQLAEKAFRVSGIDPNNPEIISEDCYSPSLVSSAPLDCTVAVAPEENEVSPFTSQIDVSIQSILPLLRHEQRGAKRKIQSQKSEIITSSPFKNLLEKNEKENVELEEANANRAFKKNKNGDKTKK</sequence>
<dbReference type="PANTHER" id="PTHR37984:SF5">
    <property type="entry name" value="PROTEIN NYNRIN-LIKE"/>
    <property type="match status" value="1"/>
</dbReference>
<dbReference type="SUPFAM" id="SSF53098">
    <property type="entry name" value="Ribonuclease H-like"/>
    <property type="match status" value="1"/>
</dbReference>
<dbReference type="SUPFAM" id="SSF56672">
    <property type="entry name" value="DNA/RNA polymerases"/>
    <property type="match status" value="1"/>
</dbReference>
<dbReference type="EC" id="2.7.7.49" evidence="1"/>
<dbReference type="GO" id="GO:0004519">
    <property type="term" value="F:endonuclease activity"/>
    <property type="evidence" value="ECO:0007669"/>
    <property type="project" value="UniProtKB-KW"/>
</dbReference>
<evidence type="ECO:0000256" key="5">
    <source>
        <dbReference type="ARBA" id="ARBA00022759"/>
    </source>
</evidence>
<evidence type="ECO:0000256" key="2">
    <source>
        <dbReference type="ARBA" id="ARBA00022679"/>
    </source>
</evidence>
<dbReference type="CDD" id="cd09274">
    <property type="entry name" value="RNase_HI_RT_Ty3"/>
    <property type="match status" value="1"/>
</dbReference>
<evidence type="ECO:0000256" key="7">
    <source>
        <dbReference type="ARBA" id="ARBA00022918"/>
    </source>
</evidence>
<feature type="non-terminal residue" evidence="11">
    <location>
        <position position="1"/>
    </location>
</feature>
<keyword evidence="3" id="KW-0548">Nucleotidyltransferase</keyword>